<evidence type="ECO:0000313" key="2">
    <source>
        <dbReference type="Proteomes" id="UP001152798"/>
    </source>
</evidence>
<reference evidence="1" key="1">
    <citation type="submission" date="2022-01" db="EMBL/GenBank/DDBJ databases">
        <authorList>
            <person name="King R."/>
        </authorList>
    </citation>
    <scope>NUCLEOTIDE SEQUENCE</scope>
</reference>
<evidence type="ECO:0000313" key="1">
    <source>
        <dbReference type="EMBL" id="CAH1401838.1"/>
    </source>
</evidence>
<dbReference type="AlphaFoldDB" id="A0A9P0HH00"/>
<keyword evidence="2" id="KW-1185">Reference proteome</keyword>
<dbReference type="Proteomes" id="UP001152798">
    <property type="component" value="Chromosome 5"/>
</dbReference>
<name>A0A9P0HH00_NEZVI</name>
<gene>
    <name evidence="1" type="ORF">NEZAVI_LOCUS10783</name>
</gene>
<protein>
    <submittedName>
        <fullName evidence="1">Uncharacterized protein</fullName>
    </submittedName>
</protein>
<dbReference type="EMBL" id="OV725081">
    <property type="protein sequence ID" value="CAH1401838.1"/>
    <property type="molecule type" value="Genomic_DNA"/>
</dbReference>
<proteinExistence type="predicted"/>
<organism evidence="1 2">
    <name type="scientific">Nezara viridula</name>
    <name type="common">Southern green stink bug</name>
    <name type="synonym">Cimex viridulus</name>
    <dbReference type="NCBI Taxonomy" id="85310"/>
    <lineage>
        <taxon>Eukaryota</taxon>
        <taxon>Metazoa</taxon>
        <taxon>Ecdysozoa</taxon>
        <taxon>Arthropoda</taxon>
        <taxon>Hexapoda</taxon>
        <taxon>Insecta</taxon>
        <taxon>Pterygota</taxon>
        <taxon>Neoptera</taxon>
        <taxon>Paraneoptera</taxon>
        <taxon>Hemiptera</taxon>
        <taxon>Heteroptera</taxon>
        <taxon>Panheteroptera</taxon>
        <taxon>Pentatomomorpha</taxon>
        <taxon>Pentatomoidea</taxon>
        <taxon>Pentatomidae</taxon>
        <taxon>Pentatominae</taxon>
        <taxon>Nezara</taxon>
    </lineage>
</organism>
<accession>A0A9P0HH00</accession>
<sequence length="74" mass="8355">MADVEVQMQYTAERKVRKVKKTTTTKRRESSDQGEVTITEINEKENQLPDQGCVPALQSMYHVACICPCRLAPA</sequence>